<dbReference type="InterPro" id="IPR034747">
    <property type="entry name" value="EXOI_SH3"/>
</dbReference>
<dbReference type="EC" id="3.1.11.1" evidence="3"/>
<dbReference type="GO" id="GO:0008310">
    <property type="term" value="F:single-stranded DNA 3'-5' DNA exonuclease activity"/>
    <property type="evidence" value="ECO:0007669"/>
    <property type="project" value="UniProtKB-EC"/>
</dbReference>
<protein>
    <recommendedName>
        <fullName evidence="4">Exodeoxyribonuclease I</fullName>
        <ecNumber evidence="3">3.1.11.1</ecNumber>
    </recommendedName>
    <alternativeName>
        <fullName evidence="11">DNA deoxyribophosphodiesterase</fullName>
    </alternativeName>
</protein>
<evidence type="ECO:0000256" key="1">
    <source>
        <dbReference type="ARBA" id="ARBA00000563"/>
    </source>
</evidence>
<reference evidence="15 16" key="1">
    <citation type="journal article" date="2018" name="Int. J. Syst. Evol. Microbiol.">
        <title>Uliginosibacterium sediminicola sp. nov., isolated from freshwater sediment.</title>
        <authorList>
            <person name="Hwang W.M."/>
            <person name="Kim S.M."/>
            <person name="Kang K."/>
            <person name="Ahn T.Y."/>
        </authorList>
    </citation>
    <scope>NUCLEOTIDE SEQUENCE [LARGE SCALE GENOMIC DNA]</scope>
    <source>
        <strain evidence="15 16">M1-21</strain>
    </source>
</reference>
<feature type="domain" description="ExoI SH3-like" evidence="13">
    <location>
        <begin position="197"/>
        <end position="352"/>
    </location>
</feature>
<dbReference type="Pfam" id="PF08411">
    <property type="entry name" value="ExoI_SH3"/>
    <property type="match status" value="1"/>
</dbReference>
<comment type="catalytic activity">
    <reaction evidence="1">
        <text>Exonucleolytic cleavage in the 3'- to 5'-direction to yield nucleoside 5'-phosphates.</text>
        <dbReference type="EC" id="3.1.11.1"/>
    </reaction>
</comment>
<feature type="domain" description="ExoI C-terminal" evidence="14">
    <location>
        <begin position="353"/>
        <end position="472"/>
    </location>
</feature>
<evidence type="ECO:0000259" key="13">
    <source>
        <dbReference type="PROSITE" id="PS51784"/>
    </source>
</evidence>
<evidence type="ECO:0000256" key="5">
    <source>
        <dbReference type="ARBA" id="ARBA00022723"/>
    </source>
</evidence>
<evidence type="ECO:0000256" key="3">
    <source>
        <dbReference type="ARBA" id="ARBA00012108"/>
    </source>
</evidence>
<keyword evidence="9" id="KW-0238">DNA-binding</keyword>
<dbReference type="InterPro" id="IPR012337">
    <property type="entry name" value="RNaseH-like_sf"/>
</dbReference>
<evidence type="ECO:0000313" key="15">
    <source>
        <dbReference type="EMBL" id="MEN3067463.1"/>
    </source>
</evidence>
<dbReference type="PIRSF" id="PIRSF000977">
    <property type="entry name" value="Exodeoxyribonuclease_I"/>
    <property type="match status" value="1"/>
</dbReference>
<keyword evidence="7 15" id="KW-0378">Hydrolase</keyword>
<dbReference type="Gene3D" id="3.30.1520.20">
    <property type="entry name" value="Exonuclease ExoI, domain 2"/>
    <property type="match status" value="1"/>
</dbReference>
<evidence type="ECO:0000256" key="8">
    <source>
        <dbReference type="ARBA" id="ARBA00022842"/>
    </source>
</evidence>
<evidence type="ECO:0000256" key="4">
    <source>
        <dbReference type="ARBA" id="ARBA00019900"/>
    </source>
</evidence>
<dbReference type="Gene3D" id="3.30.420.10">
    <property type="entry name" value="Ribonuclease H-like superfamily/Ribonuclease H"/>
    <property type="match status" value="1"/>
</dbReference>
<dbReference type="RefSeq" id="WP_345918228.1">
    <property type="nucleotide sequence ID" value="NZ_JBDIVE010000001.1"/>
</dbReference>
<dbReference type="InterPro" id="IPR013520">
    <property type="entry name" value="Ribonucl_H"/>
</dbReference>
<keyword evidence="8" id="KW-0460">Magnesium</keyword>
<keyword evidence="5" id="KW-0479">Metal-binding</keyword>
<comment type="subunit">
    <text evidence="12">Monomer. Interacts with ssb (via C-terminus); this interaction stimulates the exonuclease activity by recruiting the enzyme to its substrate.</text>
</comment>
<dbReference type="Gene3D" id="1.10.287.1240">
    <property type="match status" value="1"/>
</dbReference>
<organism evidence="15 16">
    <name type="scientific">Uliginosibacterium sediminicola</name>
    <dbReference type="NCBI Taxonomy" id="2024550"/>
    <lineage>
        <taxon>Bacteria</taxon>
        <taxon>Pseudomonadati</taxon>
        <taxon>Pseudomonadota</taxon>
        <taxon>Betaproteobacteria</taxon>
        <taxon>Rhodocyclales</taxon>
        <taxon>Zoogloeaceae</taxon>
        <taxon>Uliginosibacterium</taxon>
    </lineage>
</organism>
<keyword evidence="16" id="KW-1185">Reference proteome</keyword>
<dbReference type="Pfam" id="PF00929">
    <property type="entry name" value="RNase_T"/>
    <property type="match status" value="1"/>
</dbReference>
<evidence type="ECO:0000259" key="14">
    <source>
        <dbReference type="PROSITE" id="PS51785"/>
    </source>
</evidence>
<evidence type="ECO:0000256" key="2">
    <source>
        <dbReference type="ARBA" id="ARBA00001946"/>
    </source>
</evidence>
<name>A0ABU9YV78_9RHOO</name>
<dbReference type="PROSITE" id="PS51784">
    <property type="entry name" value="EXOI_SH3"/>
    <property type="match status" value="1"/>
</dbReference>
<gene>
    <name evidence="15" type="primary">sbcB</name>
    <name evidence="15" type="ORF">ABDB84_03165</name>
</gene>
<evidence type="ECO:0000256" key="11">
    <source>
        <dbReference type="ARBA" id="ARBA00031220"/>
    </source>
</evidence>
<comment type="cofactor">
    <cofactor evidence="2">
        <name>Mg(2+)</name>
        <dbReference type="ChEBI" id="CHEBI:18420"/>
    </cofactor>
</comment>
<dbReference type="Gene3D" id="1.20.1280.70">
    <property type="entry name" value="Exonuclease ExoI, domain 3"/>
    <property type="match status" value="1"/>
</dbReference>
<dbReference type="InterPro" id="IPR038649">
    <property type="entry name" value="EXOI_SH3_sf"/>
</dbReference>
<accession>A0ABU9YV78</accession>
<keyword evidence="6" id="KW-0227">DNA damage</keyword>
<dbReference type="Pfam" id="PF26016">
    <property type="entry name" value="ExoI_C"/>
    <property type="match status" value="1"/>
</dbReference>
<dbReference type="PROSITE" id="PS51785">
    <property type="entry name" value="EXOI_C"/>
    <property type="match status" value="1"/>
</dbReference>
<evidence type="ECO:0000256" key="6">
    <source>
        <dbReference type="ARBA" id="ARBA00022763"/>
    </source>
</evidence>
<dbReference type="InterPro" id="IPR058561">
    <property type="entry name" value="Exonuc_1_C"/>
</dbReference>
<sequence length="476" mass="53872">MADLSFYWHDYETFGINPRRDRPAQFAGIRTDAELNEIGAPLMQYCQPAPDYLPDPESCLLTGILPQLCLEKGAPEHAFAARIEQELATPGTVGLGYNTLRFDDEVTRFMFWRNLIDPYAREWQNDCGRWDLLDVVRTTWALRPEGIEWPRHEDGRPSFKLEHLTAANGLAHEAAHDALSDVRATIALARLIKSKQPRLWDFCLKLRKKDAVLAEIDLANPKPFVHISGMFSVERGCIAIVWPLAVHPSNKNEIIVWDLAHDPSELFALDADSIRTRMFSKADDLPEGVARLPIKTIHINKSPIVIGNLKTLTPEVIARWQLDLPLALQHAALAKAGPDLGKRWAEVFAREHEANDVDEDLYNGFVGNADRRILNRLRTLSGEQLAGERVSFEDERLEEILFRYRARNFPDSLSDTEQSRWLNHCAQNLHAGAGKARSLSAFFERIDELSETADERGEEILGALYDYAEGIAPPLK</sequence>
<dbReference type="InterPro" id="IPR036397">
    <property type="entry name" value="RNaseH_sf"/>
</dbReference>
<evidence type="ECO:0000256" key="10">
    <source>
        <dbReference type="ARBA" id="ARBA00023204"/>
    </source>
</evidence>
<dbReference type="CDD" id="cd06138">
    <property type="entry name" value="ExoI_N"/>
    <property type="match status" value="1"/>
</dbReference>
<comment type="caution">
    <text evidence="15">The sequence shown here is derived from an EMBL/GenBank/DDBJ whole genome shotgun (WGS) entry which is preliminary data.</text>
</comment>
<dbReference type="EMBL" id="JBDIVE010000001">
    <property type="protein sequence ID" value="MEN3067463.1"/>
    <property type="molecule type" value="Genomic_DNA"/>
</dbReference>
<evidence type="ECO:0000256" key="12">
    <source>
        <dbReference type="ARBA" id="ARBA00046792"/>
    </source>
</evidence>
<dbReference type="Proteomes" id="UP001410394">
    <property type="component" value="Unassembled WGS sequence"/>
</dbReference>
<dbReference type="InterPro" id="IPR023607">
    <property type="entry name" value="Exodeoxyribonuclease_I"/>
</dbReference>
<evidence type="ECO:0000256" key="9">
    <source>
        <dbReference type="ARBA" id="ARBA00023125"/>
    </source>
</evidence>
<dbReference type="NCBIfam" id="NF008746">
    <property type="entry name" value="PRK11779.1"/>
    <property type="match status" value="1"/>
</dbReference>
<evidence type="ECO:0000256" key="7">
    <source>
        <dbReference type="ARBA" id="ARBA00022801"/>
    </source>
</evidence>
<dbReference type="SUPFAM" id="SSF53098">
    <property type="entry name" value="Ribonuclease H-like"/>
    <property type="match status" value="1"/>
</dbReference>
<keyword evidence="10" id="KW-0234">DNA repair</keyword>
<proteinExistence type="predicted"/>
<evidence type="ECO:0000313" key="16">
    <source>
        <dbReference type="Proteomes" id="UP001410394"/>
    </source>
</evidence>
<dbReference type="InterPro" id="IPR013620">
    <property type="entry name" value="Exonuc_1_SH3"/>
</dbReference>